<dbReference type="GO" id="GO:0045143">
    <property type="term" value="P:homologous chromosome segregation"/>
    <property type="evidence" value="ECO:0007669"/>
    <property type="project" value="UniProtKB-ARBA"/>
</dbReference>
<organism evidence="22 23">
    <name type="scientific">Zygosaccharomyces bailii (strain CLIB 213 / ATCC 58445 / CBS 680 / BCRC 21525 / NBRC 1098 / NCYC 1416 / NRRL Y-2227)</name>
    <dbReference type="NCBI Taxonomy" id="1333698"/>
    <lineage>
        <taxon>Eukaryota</taxon>
        <taxon>Fungi</taxon>
        <taxon>Dikarya</taxon>
        <taxon>Ascomycota</taxon>
        <taxon>Saccharomycotina</taxon>
        <taxon>Saccharomycetes</taxon>
        <taxon>Saccharomycetales</taxon>
        <taxon>Saccharomycetaceae</taxon>
        <taxon>Zygosaccharomyces</taxon>
    </lineage>
</organism>
<feature type="binding site" evidence="16">
    <location>
        <position position="121"/>
    </location>
    <ligand>
        <name>ATP</name>
        <dbReference type="ChEBI" id="CHEBI:30616"/>
    </ligand>
</feature>
<dbReference type="Proteomes" id="UP000019375">
    <property type="component" value="Unassembled WGS sequence"/>
</dbReference>
<evidence type="ECO:0000256" key="19">
    <source>
        <dbReference type="RuleBase" id="RU000304"/>
    </source>
</evidence>
<evidence type="ECO:0000256" key="8">
    <source>
        <dbReference type="ARBA" id="ARBA00022777"/>
    </source>
</evidence>
<accession>A0A8J2T3M2</accession>
<dbReference type="Gene3D" id="1.10.510.10">
    <property type="entry name" value="Transferase(Phosphotransferase) domain 1"/>
    <property type="match status" value="1"/>
</dbReference>
<evidence type="ECO:0000256" key="4">
    <source>
        <dbReference type="ARBA" id="ARBA00022454"/>
    </source>
</evidence>
<feature type="active site" description="Proton acceptor" evidence="15">
    <location>
        <position position="234"/>
    </location>
</feature>
<comment type="similarity">
    <text evidence="20">Belongs to the protein kinase superfamily. Ser/Thr protein kinase family. Aurora subfamily.</text>
</comment>
<dbReference type="InterPro" id="IPR017441">
    <property type="entry name" value="Protein_kinase_ATP_BS"/>
</dbReference>
<evidence type="ECO:0000256" key="10">
    <source>
        <dbReference type="ARBA" id="ARBA00022838"/>
    </source>
</evidence>
<evidence type="ECO:0000313" key="23">
    <source>
        <dbReference type="Proteomes" id="UP000019375"/>
    </source>
</evidence>
<dbReference type="FunFam" id="1.10.510.10:FF:000235">
    <property type="entry name" value="Serine/threonine-protein kinase ark1"/>
    <property type="match status" value="1"/>
</dbReference>
<evidence type="ECO:0000256" key="6">
    <source>
        <dbReference type="ARBA" id="ARBA00022679"/>
    </source>
</evidence>
<comment type="catalytic activity">
    <reaction evidence="13 20">
        <text>L-threonyl-[protein] + ATP = O-phospho-L-threonyl-[protein] + ADP + H(+)</text>
        <dbReference type="Rhea" id="RHEA:46608"/>
        <dbReference type="Rhea" id="RHEA-COMP:11060"/>
        <dbReference type="Rhea" id="RHEA-COMP:11605"/>
        <dbReference type="ChEBI" id="CHEBI:15378"/>
        <dbReference type="ChEBI" id="CHEBI:30013"/>
        <dbReference type="ChEBI" id="CHEBI:30616"/>
        <dbReference type="ChEBI" id="CHEBI:61977"/>
        <dbReference type="ChEBI" id="CHEBI:456216"/>
        <dbReference type="EC" id="2.7.11.1"/>
    </reaction>
</comment>
<evidence type="ECO:0000256" key="7">
    <source>
        <dbReference type="ARBA" id="ARBA00022741"/>
    </source>
</evidence>
<keyword evidence="23" id="KW-1185">Reference proteome</keyword>
<comment type="catalytic activity">
    <reaction evidence="14 20">
        <text>L-seryl-[protein] + ATP = O-phospho-L-seryl-[protein] + ADP + H(+)</text>
        <dbReference type="Rhea" id="RHEA:17989"/>
        <dbReference type="Rhea" id="RHEA-COMP:9863"/>
        <dbReference type="Rhea" id="RHEA-COMP:11604"/>
        <dbReference type="ChEBI" id="CHEBI:15378"/>
        <dbReference type="ChEBI" id="CHEBI:29999"/>
        <dbReference type="ChEBI" id="CHEBI:30616"/>
        <dbReference type="ChEBI" id="CHEBI:83421"/>
        <dbReference type="ChEBI" id="CHEBI:456216"/>
        <dbReference type="EC" id="2.7.11.1"/>
    </reaction>
</comment>
<dbReference type="FunFam" id="3.30.200.20:FF:000042">
    <property type="entry name" value="Aurora kinase A"/>
    <property type="match status" value="1"/>
</dbReference>
<evidence type="ECO:0000256" key="3">
    <source>
        <dbReference type="ARBA" id="ARBA00021157"/>
    </source>
</evidence>
<dbReference type="GO" id="GO:0072479">
    <property type="term" value="P:response to mitotic cell cycle spindle assembly checkpoint signaling"/>
    <property type="evidence" value="ECO:0007669"/>
    <property type="project" value="UniProtKB-ARBA"/>
</dbReference>
<feature type="binding site" evidence="16">
    <location>
        <position position="252"/>
    </location>
    <ligand>
        <name>ATP</name>
        <dbReference type="ChEBI" id="CHEBI:30616"/>
    </ligand>
</feature>
<dbReference type="AlphaFoldDB" id="A0A8J2T3M2"/>
<feature type="binding site" evidence="16 18">
    <location>
        <position position="140"/>
    </location>
    <ligand>
        <name>ATP</name>
        <dbReference type="ChEBI" id="CHEBI:30616"/>
    </ligand>
</feature>
<sequence length="369" mass="42345">MSNAVNVDAAKARRDSLLQRNMLLSMRLNHSGNKDATHVSRLPAEKTNTNWRASLGLSRRLSTKSTSPVAKVTTSSSVNNKINGKRYSPARTVPPSHQAKLNVKPMSLDDFELGKKLGKGKFGRVYCVKHKKTGFICAMKVMEKQEIVQYNVQKQFRREVEIQSSLNHQNLTKLYGYFHDEKRVYLLMEYSVNGELYKLLRSRGPLNDIYASHYIYQVADALDYMHQRNIIHRDVKPENVLIGFDNTVKLTDFGWSIISPRGVKRKTLCGTIDYLSPELINLKPYDDKVDVWALGVLAYELVTNAPPFEEDTKDLTCKRIVKGDLRFPSHVSSDAQDLITQLLRHNSQDRISLRDVKNHPWLVKNKPFW</sequence>
<evidence type="ECO:0000256" key="13">
    <source>
        <dbReference type="ARBA" id="ARBA00047899"/>
    </source>
</evidence>
<name>A0A8J2T3M2_ZYGB2</name>
<keyword evidence="12" id="KW-0137">Centromere</keyword>
<dbReference type="GO" id="GO:0005524">
    <property type="term" value="F:ATP binding"/>
    <property type="evidence" value="ECO:0007669"/>
    <property type="project" value="UniProtKB-UniRule"/>
</dbReference>
<dbReference type="InterPro" id="IPR011009">
    <property type="entry name" value="Kinase-like_dom_sf"/>
</dbReference>
<dbReference type="GO" id="GO:0032133">
    <property type="term" value="C:chromosome passenger complex"/>
    <property type="evidence" value="ECO:0007669"/>
    <property type="project" value="UniProtKB-ARBA"/>
</dbReference>
<evidence type="ECO:0000313" key="22">
    <source>
        <dbReference type="EMBL" id="CDF88250.1"/>
    </source>
</evidence>
<keyword evidence="6 20" id="KW-0808">Transferase</keyword>
<dbReference type="SUPFAM" id="SSF56112">
    <property type="entry name" value="Protein kinase-like (PK-like)"/>
    <property type="match status" value="1"/>
</dbReference>
<dbReference type="GO" id="GO:0000776">
    <property type="term" value="C:kinetochore"/>
    <property type="evidence" value="ECO:0007669"/>
    <property type="project" value="UniProtKB-KW"/>
</dbReference>
<dbReference type="InterPro" id="IPR000719">
    <property type="entry name" value="Prot_kinase_dom"/>
</dbReference>
<feature type="binding site" evidence="16">
    <location>
        <begin position="238"/>
        <end position="239"/>
    </location>
    <ligand>
        <name>ATP</name>
        <dbReference type="ChEBI" id="CHEBI:30616"/>
    </ligand>
</feature>
<keyword evidence="5 19" id="KW-0723">Serine/threonine-protein kinase</keyword>
<dbReference type="GO" id="GO:0008608">
    <property type="term" value="P:attachment of spindle microtubules to kinetochore"/>
    <property type="evidence" value="ECO:0007669"/>
    <property type="project" value="UniProtKB-ARBA"/>
</dbReference>
<keyword evidence="7 16" id="KW-0547">Nucleotide-binding</keyword>
<reference evidence="23" key="1">
    <citation type="journal article" date="2013" name="Genome Announc.">
        <title>Genome sequence of the food spoilage yeast Zygosaccharomyces bailii CLIB 213(T).</title>
        <authorList>
            <person name="Galeote V."/>
            <person name="Bigey F."/>
            <person name="Devillers H."/>
            <person name="Neuveglise C."/>
            <person name="Dequin S."/>
        </authorList>
    </citation>
    <scope>NUCLEOTIDE SEQUENCE [LARGE SCALE GENOMIC DNA]</scope>
    <source>
        <strain evidence="23">CLIB 213 / ATCC 58445 / CBS 680 / CCRC 21525 / NBRC 1098 / NCYC 1416 / NRRL Y-2227</strain>
    </source>
</reference>
<keyword evidence="10" id="KW-0995">Kinetochore</keyword>
<evidence type="ECO:0000256" key="11">
    <source>
        <dbReference type="ARBA" id="ARBA00022840"/>
    </source>
</evidence>
<evidence type="ECO:0000256" key="5">
    <source>
        <dbReference type="ARBA" id="ARBA00022527"/>
    </source>
</evidence>
<dbReference type="InterPro" id="IPR008271">
    <property type="entry name" value="Ser/Thr_kinase_AS"/>
</dbReference>
<dbReference type="GO" id="GO:0004674">
    <property type="term" value="F:protein serine/threonine kinase activity"/>
    <property type="evidence" value="ECO:0007669"/>
    <property type="project" value="UniProtKB-KW"/>
</dbReference>
<evidence type="ECO:0000256" key="12">
    <source>
        <dbReference type="ARBA" id="ARBA00023328"/>
    </source>
</evidence>
<evidence type="ECO:0000256" key="1">
    <source>
        <dbReference type="ARBA" id="ARBA00004629"/>
    </source>
</evidence>
<keyword evidence="9" id="KW-0159">Chromosome partition</keyword>
<feature type="domain" description="Protein kinase" evidence="21">
    <location>
        <begin position="111"/>
        <end position="362"/>
    </location>
</feature>
<evidence type="ECO:0000256" key="17">
    <source>
        <dbReference type="PIRSR" id="PIRSR630616-3"/>
    </source>
</evidence>
<dbReference type="GO" id="GO:1902115">
    <property type="term" value="P:regulation of organelle assembly"/>
    <property type="evidence" value="ECO:0007669"/>
    <property type="project" value="UniProtKB-ARBA"/>
</dbReference>
<dbReference type="PROSITE" id="PS00107">
    <property type="entry name" value="PROTEIN_KINASE_ATP"/>
    <property type="match status" value="1"/>
</dbReference>
<evidence type="ECO:0000256" key="16">
    <source>
        <dbReference type="PIRSR" id="PIRSR630616-2"/>
    </source>
</evidence>
<dbReference type="InterPro" id="IPR030616">
    <property type="entry name" value="Aur-like"/>
</dbReference>
<keyword evidence="11 16" id="KW-0067">ATP-binding</keyword>
<dbReference type="PROSITE" id="PS50011">
    <property type="entry name" value="PROTEIN_KINASE_DOM"/>
    <property type="match status" value="1"/>
</dbReference>
<evidence type="ECO:0000256" key="14">
    <source>
        <dbReference type="ARBA" id="ARBA00048679"/>
    </source>
</evidence>
<evidence type="ECO:0000256" key="2">
    <source>
        <dbReference type="ARBA" id="ARBA00012513"/>
    </source>
</evidence>
<dbReference type="CDD" id="cd14007">
    <property type="entry name" value="STKc_Aurora"/>
    <property type="match status" value="1"/>
</dbReference>
<proteinExistence type="inferred from homology"/>
<dbReference type="EMBL" id="HG316455">
    <property type="protein sequence ID" value="CDF88250.1"/>
    <property type="molecule type" value="Genomic_DNA"/>
</dbReference>
<feature type="cross-link" description="Glycyl lysine isopeptide (Lys-Gly) (interchain with G-Cter in SUMO2)" evidence="17">
    <location>
        <position position="236"/>
    </location>
</feature>
<evidence type="ECO:0000256" key="9">
    <source>
        <dbReference type="ARBA" id="ARBA00022829"/>
    </source>
</evidence>
<dbReference type="EC" id="2.7.11.1" evidence="2 20"/>
<keyword evidence="4" id="KW-0158">Chromosome</keyword>
<keyword evidence="8 20" id="KW-0418">Kinase</keyword>
<evidence type="ECO:0000259" key="21">
    <source>
        <dbReference type="PROSITE" id="PS50011"/>
    </source>
</evidence>
<dbReference type="GO" id="GO:0090266">
    <property type="term" value="P:regulation of mitotic cell cycle spindle assembly checkpoint"/>
    <property type="evidence" value="ECO:0007669"/>
    <property type="project" value="UniProtKB-ARBA"/>
</dbReference>
<evidence type="ECO:0000256" key="15">
    <source>
        <dbReference type="PIRSR" id="PIRSR630616-1"/>
    </source>
</evidence>
<dbReference type="PANTHER" id="PTHR24350">
    <property type="entry name" value="SERINE/THREONINE-PROTEIN KINASE IAL-RELATED"/>
    <property type="match status" value="1"/>
</dbReference>
<dbReference type="GO" id="GO:0051233">
    <property type="term" value="C:spindle midzone"/>
    <property type="evidence" value="ECO:0007669"/>
    <property type="project" value="UniProtKB-ARBA"/>
</dbReference>
<evidence type="ECO:0000256" key="18">
    <source>
        <dbReference type="PROSITE-ProRule" id="PRU10141"/>
    </source>
</evidence>
<evidence type="ECO:0000256" key="20">
    <source>
        <dbReference type="RuleBase" id="RU367134"/>
    </source>
</evidence>
<dbReference type="Pfam" id="PF00069">
    <property type="entry name" value="Pkinase"/>
    <property type="match status" value="1"/>
</dbReference>
<protein>
    <recommendedName>
        <fullName evidence="3 20">Aurora kinase</fullName>
        <ecNumber evidence="2 20">2.7.11.1</ecNumber>
    </recommendedName>
</protein>
<comment type="subcellular location">
    <subcellularLocation>
        <location evidence="1">Chromosome</location>
        <location evidence="1">Centromere</location>
        <location evidence="1">Kinetochore</location>
    </subcellularLocation>
</comment>
<dbReference type="SMART" id="SM00220">
    <property type="entry name" value="S_TKc"/>
    <property type="match status" value="1"/>
</dbReference>
<gene>
    <name evidence="22" type="ORF">BN860_05666g</name>
</gene>
<dbReference type="GO" id="GO:0000819">
    <property type="term" value="P:sister chromatid segregation"/>
    <property type="evidence" value="ECO:0007669"/>
    <property type="project" value="UniProtKB-ARBA"/>
</dbReference>
<dbReference type="GO" id="GO:0044779">
    <property type="term" value="P:meiotic spindle checkpoint signaling"/>
    <property type="evidence" value="ECO:0007669"/>
    <property type="project" value="UniProtKB-ARBA"/>
</dbReference>
<dbReference type="GO" id="GO:0032465">
    <property type="term" value="P:regulation of cytokinesis"/>
    <property type="evidence" value="ECO:0007669"/>
    <property type="project" value="UniProtKB-ARBA"/>
</dbReference>
<dbReference type="PROSITE" id="PS00108">
    <property type="entry name" value="PROTEIN_KINASE_ST"/>
    <property type="match status" value="1"/>
</dbReference>
<dbReference type="OrthoDB" id="377346at2759"/>